<dbReference type="Pfam" id="PF07394">
    <property type="entry name" value="DUF1501"/>
    <property type="match status" value="1"/>
</dbReference>
<dbReference type="Gene3D" id="3.40.720.10">
    <property type="entry name" value="Alkaline Phosphatase, subunit A"/>
    <property type="match status" value="1"/>
</dbReference>
<keyword evidence="2" id="KW-1185">Reference proteome</keyword>
<dbReference type="Proteomes" id="UP000317238">
    <property type="component" value="Unassembled WGS sequence"/>
</dbReference>
<accession>A0A5C5Y4W5</accession>
<proteinExistence type="predicted"/>
<gene>
    <name evidence="1" type="ORF">Pan14r_26250</name>
</gene>
<name>A0A5C5Y4W5_9PLAN</name>
<organism evidence="1 2">
    <name type="scientific">Crateriforma conspicua</name>
    <dbReference type="NCBI Taxonomy" id="2527996"/>
    <lineage>
        <taxon>Bacteria</taxon>
        <taxon>Pseudomonadati</taxon>
        <taxon>Planctomycetota</taxon>
        <taxon>Planctomycetia</taxon>
        <taxon>Planctomycetales</taxon>
        <taxon>Planctomycetaceae</taxon>
        <taxon>Crateriforma</taxon>
    </lineage>
</organism>
<dbReference type="AlphaFoldDB" id="A0A5C5Y4W5"/>
<dbReference type="PANTHER" id="PTHR43737:SF1">
    <property type="entry name" value="DUF1501 DOMAIN-CONTAINING PROTEIN"/>
    <property type="match status" value="1"/>
</dbReference>
<dbReference type="EMBL" id="SJPL01000001">
    <property type="protein sequence ID" value="TWT70320.1"/>
    <property type="molecule type" value="Genomic_DNA"/>
</dbReference>
<evidence type="ECO:0000313" key="2">
    <source>
        <dbReference type="Proteomes" id="UP000317238"/>
    </source>
</evidence>
<dbReference type="InterPro" id="IPR010869">
    <property type="entry name" value="DUF1501"/>
</dbReference>
<dbReference type="OrthoDB" id="232436at2"/>
<protein>
    <recommendedName>
        <fullName evidence="3">DUF1501 domain-containing protein</fullName>
    </recommendedName>
</protein>
<sequence precursor="true">MNRYDHRYGLDMGLTRRQMLHSGVLSSAGFMLASRLYAAAASGGVLQENAKAKAVIQVWLAGGPSHTDTFDPKPDLGSEYTGPLSDICETNVPGIQIGQSLPELAKIADKYSLIRSMTHGQNGHETASYLTQTGRMPGRIVHPAAGAVVNAMTDQKTDGGSSSLIPPYVVLTRPQGRFSEAGFLGIKYKPFATGGDPNAQRFAVEGIVAPDLNENRQLQRRELLSQLNSLPDRIQHSTTLASAAESRDQAYDMILGDTGKVFDLNQESDDIRQRYGRTRFGQSCLAARRLVENGSKFVTINDGGWDTHKDHFGVMRRKLPDLDRGLSALISDLDQRGMLDSTIVWCIGEFGRTPKVAMESPWNGGRHHFGAVFSTLVAGGGFVGGQVLGQSDAKGETVADRPVYPTDLIGTMYELLGIDPEATLPHPLGYPVRITPGQDEGLDSGGRLDELV</sequence>
<dbReference type="RefSeq" id="WP_145301446.1">
    <property type="nucleotide sequence ID" value="NZ_CP036319.1"/>
</dbReference>
<comment type="caution">
    <text evidence="1">The sequence shown here is derived from an EMBL/GenBank/DDBJ whole genome shotgun (WGS) entry which is preliminary data.</text>
</comment>
<dbReference type="SUPFAM" id="SSF53649">
    <property type="entry name" value="Alkaline phosphatase-like"/>
    <property type="match status" value="1"/>
</dbReference>
<evidence type="ECO:0000313" key="1">
    <source>
        <dbReference type="EMBL" id="TWT70320.1"/>
    </source>
</evidence>
<dbReference type="PANTHER" id="PTHR43737">
    <property type="entry name" value="BLL7424 PROTEIN"/>
    <property type="match status" value="1"/>
</dbReference>
<evidence type="ECO:0008006" key="3">
    <source>
        <dbReference type="Google" id="ProtNLM"/>
    </source>
</evidence>
<dbReference type="InterPro" id="IPR017850">
    <property type="entry name" value="Alkaline_phosphatase_core_sf"/>
</dbReference>
<reference evidence="1 2" key="1">
    <citation type="submission" date="2019-02" db="EMBL/GenBank/DDBJ databases">
        <title>Deep-cultivation of Planctomycetes and their phenomic and genomic characterization uncovers novel biology.</title>
        <authorList>
            <person name="Wiegand S."/>
            <person name="Jogler M."/>
            <person name="Boedeker C."/>
            <person name="Pinto D."/>
            <person name="Vollmers J."/>
            <person name="Rivas-Marin E."/>
            <person name="Kohn T."/>
            <person name="Peeters S.H."/>
            <person name="Heuer A."/>
            <person name="Rast P."/>
            <person name="Oberbeckmann S."/>
            <person name="Bunk B."/>
            <person name="Jeske O."/>
            <person name="Meyerdierks A."/>
            <person name="Storesund J.E."/>
            <person name="Kallscheuer N."/>
            <person name="Luecker S."/>
            <person name="Lage O.M."/>
            <person name="Pohl T."/>
            <person name="Merkel B.J."/>
            <person name="Hornburger P."/>
            <person name="Mueller R.-W."/>
            <person name="Bruemmer F."/>
            <person name="Labrenz M."/>
            <person name="Spormann A.M."/>
            <person name="Op Den Camp H."/>
            <person name="Overmann J."/>
            <person name="Amann R."/>
            <person name="Jetten M.S.M."/>
            <person name="Mascher T."/>
            <person name="Medema M.H."/>
            <person name="Devos D.P."/>
            <person name="Kaster A.-K."/>
            <person name="Ovreas L."/>
            <person name="Rohde M."/>
            <person name="Galperin M.Y."/>
            <person name="Jogler C."/>
        </authorList>
    </citation>
    <scope>NUCLEOTIDE SEQUENCE [LARGE SCALE GENOMIC DNA]</scope>
    <source>
        <strain evidence="1 2">Pan14r</strain>
    </source>
</reference>